<evidence type="ECO:0000313" key="2">
    <source>
        <dbReference type="Proteomes" id="UP000245626"/>
    </source>
</evidence>
<sequence>MNRGWITGGEGSRHDDLIKGVGEGKREEKKNLFTNHPSGCLPFFELKGPDLVLDPRHGERGQVMGRWWWTPKKGKEREGKSEERWTRGASPLDPPTENTMLRKG</sequence>
<evidence type="ECO:0000313" key="1">
    <source>
        <dbReference type="EMBL" id="PWN49101.1"/>
    </source>
</evidence>
<organism evidence="1 2">
    <name type="scientific">Violaceomyces palustris</name>
    <dbReference type="NCBI Taxonomy" id="1673888"/>
    <lineage>
        <taxon>Eukaryota</taxon>
        <taxon>Fungi</taxon>
        <taxon>Dikarya</taxon>
        <taxon>Basidiomycota</taxon>
        <taxon>Ustilaginomycotina</taxon>
        <taxon>Ustilaginomycetes</taxon>
        <taxon>Violaceomycetales</taxon>
        <taxon>Violaceomycetaceae</taxon>
        <taxon>Violaceomyces</taxon>
    </lineage>
</organism>
<accession>A0ACD0NTI5</accession>
<dbReference type="Proteomes" id="UP000245626">
    <property type="component" value="Unassembled WGS sequence"/>
</dbReference>
<reference evidence="1 2" key="1">
    <citation type="journal article" date="2018" name="Mol. Biol. Evol.">
        <title>Broad Genomic Sampling Reveals a Smut Pathogenic Ancestry of the Fungal Clade Ustilaginomycotina.</title>
        <authorList>
            <person name="Kijpornyongpan T."/>
            <person name="Mondo S.J."/>
            <person name="Barry K."/>
            <person name="Sandor L."/>
            <person name="Lee J."/>
            <person name="Lipzen A."/>
            <person name="Pangilinan J."/>
            <person name="LaButti K."/>
            <person name="Hainaut M."/>
            <person name="Henrissat B."/>
            <person name="Grigoriev I.V."/>
            <person name="Spatafora J.W."/>
            <person name="Aime M.C."/>
        </authorList>
    </citation>
    <scope>NUCLEOTIDE SEQUENCE [LARGE SCALE GENOMIC DNA]</scope>
    <source>
        <strain evidence="1 2">SA 807</strain>
    </source>
</reference>
<protein>
    <submittedName>
        <fullName evidence="1">Uncharacterized protein</fullName>
    </submittedName>
</protein>
<dbReference type="EMBL" id="KZ820097">
    <property type="protein sequence ID" value="PWN49101.1"/>
    <property type="molecule type" value="Genomic_DNA"/>
</dbReference>
<name>A0ACD0NTI5_9BASI</name>
<proteinExistence type="predicted"/>
<keyword evidence="2" id="KW-1185">Reference proteome</keyword>
<gene>
    <name evidence="1" type="ORF">IE53DRAFT_162511</name>
</gene>